<evidence type="ECO:0000313" key="4">
    <source>
        <dbReference type="Proteomes" id="UP001497480"/>
    </source>
</evidence>
<feature type="signal peptide" evidence="2">
    <location>
        <begin position="1"/>
        <end position="19"/>
    </location>
</feature>
<feature type="compositionally biased region" description="Basic and acidic residues" evidence="1">
    <location>
        <begin position="123"/>
        <end position="148"/>
    </location>
</feature>
<evidence type="ECO:0000256" key="1">
    <source>
        <dbReference type="SAM" id="MobiDB-lite"/>
    </source>
</evidence>
<proteinExistence type="predicted"/>
<dbReference type="AlphaFoldDB" id="A0AAV1X9C3"/>
<reference evidence="3 4" key="1">
    <citation type="submission" date="2024-03" db="EMBL/GenBank/DDBJ databases">
        <authorList>
            <person name="Martinez-Hernandez J."/>
        </authorList>
    </citation>
    <scope>NUCLEOTIDE SEQUENCE [LARGE SCALE GENOMIC DNA]</scope>
</reference>
<feature type="chain" id="PRO_5043864151" evidence="2">
    <location>
        <begin position="20"/>
        <end position="148"/>
    </location>
</feature>
<comment type="caution">
    <text evidence="3">The sequence shown here is derived from an EMBL/GenBank/DDBJ whole genome shotgun (WGS) entry which is preliminary data.</text>
</comment>
<feature type="compositionally biased region" description="Polar residues" evidence="1">
    <location>
        <begin position="100"/>
        <end position="111"/>
    </location>
</feature>
<evidence type="ECO:0000313" key="3">
    <source>
        <dbReference type="EMBL" id="CAL0318346.1"/>
    </source>
</evidence>
<evidence type="ECO:0000256" key="2">
    <source>
        <dbReference type="SAM" id="SignalP"/>
    </source>
</evidence>
<gene>
    <name evidence="3" type="ORF">LLUT_LOCUS19406</name>
</gene>
<dbReference type="EMBL" id="CAXHTB010000013">
    <property type="protein sequence ID" value="CAL0318346.1"/>
    <property type="molecule type" value="Genomic_DNA"/>
</dbReference>
<dbReference type="Proteomes" id="UP001497480">
    <property type="component" value="Unassembled WGS sequence"/>
</dbReference>
<accession>A0AAV1X9C3</accession>
<keyword evidence="4" id="KW-1185">Reference proteome</keyword>
<keyword evidence="2" id="KW-0732">Signal</keyword>
<organism evidence="3 4">
    <name type="scientific">Lupinus luteus</name>
    <name type="common">European yellow lupine</name>
    <dbReference type="NCBI Taxonomy" id="3873"/>
    <lineage>
        <taxon>Eukaryota</taxon>
        <taxon>Viridiplantae</taxon>
        <taxon>Streptophyta</taxon>
        <taxon>Embryophyta</taxon>
        <taxon>Tracheophyta</taxon>
        <taxon>Spermatophyta</taxon>
        <taxon>Magnoliopsida</taxon>
        <taxon>eudicotyledons</taxon>
        <taxon>Gunneridae</taxon>
        <taxon>Pentapetalae</taxon>
        <taxon>rosids</taxon>
        <taxon>fabids</taxon>
        <taxon>Fabales</taxon>
        <taxon>Fabaceae</taxon>
        <taxon>Papilionoideae</taxon>
        <taxon>50 kb inversion clade</taxon>
        <taxon>genistoids sensu lato</taxon>
        <taxon>core genistoids</taxon>
        <taxon>Genisteae</taxon>
        <taxon>Lupinus</taxon>
    </lineage>
</organism>
<feature type="region of interest" description="Disordered" evidence="1">
    <location>
        <begin position="80"/>
        <end position="148"/>
    </location>
</feature>
<sequence length="148" mass="16762">MVPLILVLVIVMPCKFTQTNIGGLFQSLTVQLFYCPATGQQFDSYFGLMHYVKYAMRNKLSIYEPCYKAVKRIKNLKKRERVKKSRKTLSVLSLRRKQPTRSTSSIAEQTVDSASGPSKSSKSKKDSDFHLETAEELEDPKSDDSASD</sequence>
<protein>
    <submittedName>
        <fullName evidence="3">Uncharacterized protein</fullName>
    </submittedName>
</protein>
<name>A0AAV1X9C3_LUPLU</name>